<dbReference type="KEGG" id="mhey:H2LOC_005320"/>
<dbReference type="InterPro" id="IPR011008">
    <property type="entry name" value="Dimeric_a/b-barrel"/>
</dbReference>
<evidence type="ECO:0000256" key="1">
    <source>
        <dbReference type="SAM" id="MobiDB-lite"/>
    </source>
</evidence>
<keyword evidence="2" id="KW-0812">Transmembrane</keyword>
<keyword evidence="2" id="KW-0472">Membrane</keyword>
<feature type="domain" description="ABM" evidence="3">
    <location>
        <begin position="30"/>
        <end position="75"/>
    </location>
</feature>
<dbReference type="InterPro" id="IPR007138">
    <property type="entry name" value="ABM_dom"/>
</dbReference>
<evidence type="ECO:0000256" key="2">
    <source>
        <dbReference type="SAM" id="Phobius"/>
    </source>
</evidence>
<evidence type="ECO:0000313" key="4">
    <source>
        <dbReference type="EMBL" id="QGM45156.1"/>
    </source>
</evidence>
<dbReference type="SUPFAM" id="SSF54909">
    <property type="entry name" value="Dimeric alpha+beta barrel"/>
    <property type="match status" value="1"/>
</dbReference>
<feature type="region of interest" description="Disordered" evidence="1">
    <location>
        <begin position="93"/>
        <end position="150"/>
    </location>
</feature>
<protein>
    <submittedName>
        <fullName evidence="4">DUF3291 domain-containing protein</fullName>
    </submittedName>
</protein>
<evidence type="ECO:0000313" key="5">
    <source>
        <dbReference type="Proteomes" id="UP000309061"/>
    </source>
</evidence>
<name>A0A6B8KAN3_9HYPH</name>
<sequence length="150" mass="16937">MPLVSITRLRLRSWGYLPAFIAAAVWSVLQARRARGNLAVGVSREAGNVFWTRSIWTDESAMRSFRDSGAHRAAMPKLLDWCDEASVVHWTQESAQPPTWKEAHLRMQRDGRPSRVKHPSEAHRRFECQKQGCKSPHPAAAQRPSPSRGG</sequence>
<feature type="transmembrane region" description="Helical" evidence="2">
    <location>
        <begin position="12"/>
        <end position="29"/>
    </location>
</feature>
<keyword evidence="5" id="KW-1185">Reference proteome</keyword>
<organism evidence="4 5">
    <name type="scientific">Methylocystis heyeri</name>
    <dbReference type="NCBI Taxonomy" id="391905"/>
    <lineage>
        <taxon>Bacteria</taxon>
        <taxon>Pseudomonadati</taxon>
        <taxon>Pseudomonadota</taxon>
        <taxon>Alphaproteobacteria</taxon>
        <taxon>Hyphomicrobiales</taxon>
        <taxon>Methylocystaceae</taxon>
        <taxon>Methylocystis</taxon>
    </lineage>
</organism>
<evidence type="ECO:0000259" key="3">
    <source>
        <dbReference type="Pfam" id="PF03992"/>
    </source>
</evidence>
<gene>
    <name evidence="4" type="ORF">H2LOC_005320</name>
</gene>
<reference evidence="4 5" key="1">
    <citation type="submission" date="2019-11" db="EMBL/GenBank/DDBJ databases">
        <title>The genome sequence of Methylocystis heyeri.</title>
        <authorList>
            <person name="Oshkin I.Y."/>
            <person name="Miroshnikov K."/>
            <person name="Dedysh S.N."/>
        </authorList>
    </citation>
    <scope>NUCLEOTIDE SEQUENCE [LARGE SCALE GENOMIC DNA]</scope>
    <source>
        <strain evidence="4 5">H2</strain>
    </source>
</reference>
<dbReference type="OrthoDB" id="1550774at2"/>
<dbReference type="Pfam" id="PF03992">
    <property type="entry name" value="ABM"/>
    <property type="match status" value="1"/>
</dbReference>
<keyword evidence="2" id="KW-1133">Transmembrane helix</keyword>
<accession>A0A6B8KAN3</accession>
<dbReference type="EMBL" id="CP046052">
    <property type="protein sequence ID" value="QGM45156.1"/>
    <property type="molecule type" value="Genomic_DNA"/>
</dbReference>
<proteinExistence type="predicted"/>
<dbReference type="Proteomes" id="UP000309061">
    <property type="component" value="Chromosome"/>
</dbReference>
<feature type="compositionally biased region" description="Basic and acidic residues" evidence="1">
    <location>
        <begin position="101"/>
        <end position="128"/>
    </location>
</feature>
<dbReference type="AlphaFoldDB" id="A0A6B8KAN3"/>